<dbReference type="GO" id="GO:0015095">
    <property type="term" value="F:magnesium ion transmembrane transporter activity"/>
    <property type="evidence" value="ECO:0007669"/>
    <property type="project" value="InterPro"/>
</dbReference>
<accession>A0AAQ2C4Y3</accession>
<evidence type="ECO:0000256" key="5">
    <source>
        <dbReference type="SAM" id="Phobius"/>
    </source>
</evidence>
<comment type="caution">
    <text evidence="6">The sequence shown here is derived from an EMBL/GenBank/DDBJ whole genome shotgun (WGS) entry which is preliminary data.</text>
</comment>
<keyword evidence="3 5" id="KW-1133">Transmembrane helix</keyword>
<evidence type="ECO:0000256" key="3">
    <source>
        <dbReference type="ARBA" id="ARBA00022989"/>
    </source>
</evidence>
<feature type="transmembrane region" description="Helical" evidence="5">
    <location>
        <begin position="276"/>
        <end position="296"/>
    </location>
</feature>
<feature type="transmembrane region" description="Helical" evidence="5">
    <location>
        <begin position="122"/>
        <end position="139"/>
    </location>
</feature>
<feature type="transmembrane region" description="Helical" evidence="5">
    <location>
        <begin position="66"/>
        <end position="86"/>
    </location>
</feature>
<feature type="transmembrane region" description="Helical" evidence="5">
    <location>
        <begin position="12"/>
        <end position="30"/>
    </location>
</feature>
<dbReference type="Pfam" id="PF05653">
    <property type="entry name" value="Mg_trans_NIPA"/>
    <property type="match status" value="1"/>
</dbReference>
<dbReference type="EMBL" id="SOFY01000064">
    <property type="protein sequence ID" value="TFC44359.1"/>
    <property type="molecule type" value="Genomic_DNA"/>
</dbReference>
<feature type="transmembrane region" description="Helical" evidence="5">
    <location>
        <begin position="220"/>
        <end position="238"/>
    </location>
</feature>
<dbReference type="Proteomes" id="UP000297403">
    <property type="component" value="Unassembled WGS sequence"/>
</dbReference>
<proteinExistence type="predicted"/>
<dbReference type="SUPFAM" id="SSF103481">
    <property type="entry name" value="Multidrug resistance efflux transporter EmrE"/>
    <property type="match status" value="1"/>
</dbReference>
<evidence type="ECO:0000256" key="2">
    <source>
        <dbReference type="ARBA" id="ARBA00022692"/>
    </source>
</evidence>
<sequence>MESGFVTLSPLQALGIPVALVGSVFLAFGAEFQHRGVNKVDAASHYSAKTGLGIGQLLALARRPSWLLGTLMLGIAIVLQLISLFLAPLTVVQPLGALALVITAVLNARLTRTRLTRRAIRAILLCVGGIAVFVGVAAVTTTSVPIQTEQLVIVLIILAFVLAILAVGFVFLRKRSPTVFYILAGGVLFGFVATLAKVVIARVQTIVLHGFQLEPGDGLTIVALVGIIVTALAGTYLVQTAYSSGPPELVVAGLTVIDPMVGVTIGIVVLGEATAAPWWAGVVFVLAGAVAVFGVFQLSRRSSAPGGAV</sequence>
<dbReference type="NCBIfam" id="NF038012">
    <property type="entry name" value="DMT_1"/>
    <property type="match status" value="1"/>
</dbReference>
<dbReference type="RefSeq" id="WP_134402324.1">
    <property type="nucleotide sequence ID" value="NZ_SOFY01000064.1"/>
</dbReference>
<comment type="subcellular location">
    <subcellularLocation>
        <location evidence="1">Membrane</location>
        <topology evidence="1">Multi-pass membrane protein</topology>
    </subcellularLocation>
</comment>
<dbReference type="PANTHER" id="PTHR40761:SF1">
    <property type="entry name" value="CONSERVED INTEGRAL MEMBRANE ALANINE VALINE AND LEUCINE RICH PROTEIN-RELATED"/>
    <property type="match status" value="1"/>
</dbReference>
<organism evidence="6 7">
    <name type="scientific">Cryobacterium shii</name>
    <dbReference type="NCBI Taxonomy" id="1259235"/>
    <lineage>
        <taxon>Bacteria</taxon>
        <taxon>Bacillati</taxon>
        <taxon>Actinomycetota</taxon>
        <taxon>Actinomycetes</taxon>
        <taxon>Micrococcales</taxon>
        <taxon>Microbacteriaceae</taxon>
        <taxon>Cryobacterium</taxon>
    </lineage>
</organism>
<keyword evidence="2 5" id="KW-0812">Transmembrane</keyword>
<dbReference type="PANTHER" id="PTHR40761">
    <property type="entry name" value="CONSERVED INTEGRAL MEMBRANE ALANINE VALINE AND LEUCINE RICH PROTEIN-RELATED"/>
    <property type="match status" value="1"/>
</dbReference>
<feature type="transmembrane region" description="Helical" evidence="5">
    <location>
        <begin position="92"/>
        <end position="110"/>
    </location>
</feature>
<protein>
    <submittedName>
        <fullName evidence="6">Multidrug DMT transporter permease</fullName>
    </submittedName>
</protein>
<evidence type="ECO:0000313" key="6">
    <source>
        <dbReference type="EMBL" id="TFC44359.1"/>
    </source>
</evidence>
<dbReference type="AlphaFoldDB" id="A0AAQ2C4Y3"/>
<name>A0AAQ2C4Y3_9MICO</name>
<keyword evidence="4 5" id="KW-0472">Membrane</keyword>
<gene>
    <name evidence="6" type="ORF">E3O49_11980</name>
</gene>
<dbReference type="GO" id="GO:0016020">
    <property type="term" value="C:membrane"/>
    <property type="evidence" value="ECO:0007669"/>
    <property type="project" value="UniProtKB-SubCell"/>
</dbReference>
<feature type="transmembrane region" description="Helical" evidence="5">
    <location>
        <begin position="250"/>
        <end position="270"/>
    </location>
</feature>
<dbReference type="InterPro" id="IPR037185">
    <property type="entry name" value="EmrE-like"/>
</dbReference>
<keyword evidence="7" id="KW-1185">Reference proteome</keyword>
<evidence type="ECO:0000256" key="4">
    <source>
        <dbReference type="ARBA" id="ARBA00023136"/>
    </source>
</evidence>
<evidence type="ECO:0000313" key="7">
    <source>
        <dbReference type="Proteomes" id="UP000297403"/>
    </source>
</evidence>
<feature type="transmembrane region" description="Helical" evidence="5">
    <location>
        <begin position="151"/>
        <end position="172"/>
    </location>
</feature>
<dbReference type="InterPro" id="IPR008521">
    <property type="entry name" value="Mg_trans_NIPA"/>
</dbReference>
<reference evidence="6 7" key="1">
    <citation type="submission" date="2019-03" db="EMBL/GenBank/DDBJ databases">
        <title>Genomics of glacier-inhabiting Cryobacterium strains.</title>
        <authorList>
            <person name="Liu Q."/>
            <person name="Xin Y.-H."/>
        </authorList>
    </citation>
    <scope>NUCLEOTIDE SEQUENCE [LARGE SCALE GENOMIC DNA]</scope>
    <source>
        <strain evidence="7">TMT1-22</strain>
    </source>
</reference>
<feature type="transmembrane region" description="Helical" evidence="5">
    <location>
        <begin position="179"/>
        <end position="200"/>
    </location>
</feature>
<evidence type="ECO:0000256" key="1">
    <source>
        <dbReference type="ARBA" id="ARBA00004141"/>
    </source>
</evidence>